<gene>
    <name evidence="1" type="ORF">M0813_03735</name>
</gene>
<organism evidence="1 2">
    <name type="scientific">Anaeramoeba flamelloides</name>
    <dbReference type="NCBI Taxonomy" id="1746091"/>
    <lineage>
        <taxon>Eukaryota</taxon>
        <taxon>Metamonada</taxon>
        <taxon>Anaeramoebidae</taxon>
        <taxon>Anaeramoeba</taxon>
    </lineage>
</organism>
<accession>A0ABQ8XSK6</accession>
<reference evidence="1" key="1">
    <citation type="submission" date="2022-08" db="EMBL/GenBank/DDBJ databases">
        <title>Novel sulfate-reducing endosymbionts in the free-living metamonad Anaeramoeba.</title>
        <authorList>
            <person name="Jerlstrom-Hultqvist J."/>
            <person name="Cepicka I."/>
            <person name="Gallot-Lavallee L."/>
            <person name="Salas-Leiva D."/>
            <person name="Curtis B.A."/>
            <person name="Zahonova K."/>
            <person name="Pipaliya S."/>
            <person name="Dacks J."/>
            <person name="Roger A.J."/>
        </authorList>
    </citation>
    <scope>NUCLEOTIDE SEQUENCE</scope>
    <source>
        <strain evidence="1">Schooner1</strain>
    </source>
</reference>
<protein>
    <submittedName>
        <fullName evidence="1">Uncharacterized protein</fullName>
    </submittedName>
</protein>
<sequence length="84" mass="9722">MSFRFDIDELFNGDLSQYDSNDFSELNSVFQPGFNRSNSLYSSNNEQQLPLTTLTTTKLSMNLKNTDNGNSNDLDEQLRKRFQL</sequence>
<evidence type="ECO:0000313" key="1">
    <source>
        <dbReference type="EMBL" id="KAJ6235588.1"/>
    </source>
</evidence>
<evidence type="ECO:0000313" key="2">
    <source>
        <dbReference type="Proteomes" id="UP001150062"/>
    </source>
</evidence>
<comment type="caution">
    <text evidence="1">The sequence shown here is derived from an EMBL/GenBank/DDBJ whole genome shotgun (WGS) entry which is preliminary data.</text>
</comment>
<keyword evidence="2" id="KW-1185">Reference proteome</keyword>
<dbReference type="EMBL" id="JAOAOG010000257">
    <property type="protein sequence ID" value="KAJ6235588.1"/>
    <property type="molecule type" value="Genomic_DNA"/>
</dbReference>
<proteinExistence type="predicted"/>
<dbReference type="Proteomes" id="UP001150062">
    <property type="component" value="Unassembled WGS sequence"/>
</dbReference>
<name>A0ABQ8XSK6_9EUKA</name>